<organism evidence="2 3">
    <name type="scientific">Phytohabitans flavus</name>
    <dbReference type="NCBI Taxonomy" id="1076124"/>
    <lineage>
        <taxon>Bacteria</taxon>
        <taxon>Bacillati</taxon>
        <taxon>Actinomycetota</taxon>
        <taxon>Actinomycetes</taxon>
        <taxon>Micromonosporales</taxon>
        <taxon>Micromonosporaceae</taxon>
    </lineage>
</organism>
<evidence type="ECO:0000313" key="2">
    <source>
        <dbReference type="EMBL" id="BCB78028.1"/>
    </source>
</evidence>
<dbReference type="InterPro" id="IPR036388">
    <property type="entry name" value="WH-like_DNA-bd_sf"/>
</dbReference>
<name>A0A6F8XWB2_9ACTN</name>
<evidence type="ECO:0000259" key="1">
    <source>
        <dbReference type="Pfam" id="PF12802"/>
    </source>
</evidence>
<dbReference type="SUPFAM" id="SSF46785">
    <property type="entry name" value="Winged helix' DNA-binding domain"/>
    <property type="match status" value="1"/>
</dbReference>
<proteinExistence type="predicted"/>
<sequence>MPTSSDLPADRAAIGQLLVRLLRQFRAEVFSPAGEAGYGDLREPHLQIFGNIYGGARLTELAARAQLSLAATSELVNDLQRLGYLERQPDPQDGRAKLIVPTARGRAALAAAGTGSPRSRSAGAS</sequence>
<dbReference type="KEGG" id="pfla:Pflav_044380"/>
<reference evidence="2 3" key="1">
    <citation type="submission" date="2020-03" db="EMBL/GenBank/DDBJ databases">
        <title>Whole genome shotgun sequence of Phytohabitans flavus NBRC 107702.</title>
        <authorList>
            <person name="Komaki H."/>
            <person name="Tamura T."/>
        </authorList>
    </citation>
    <scope>NUCLEOTIDE SEQUENCE [LARGE SCALE GENOMIC DNA]</scope>
    <source>
        <strain evidence="2 3">NBRC 107702</strain>
    </source>
</reference>
<dbReference type="Pfam" id="PF12802">
    <property type="entry name" value="MarR_2"/>
    <property type="match status" value="1"/>
</dbReference>
<accession>A0A6F8XWB2</accession>
<dbReference type="PANTHER" id="PTHR33164:SF99">
    <property type="entry name" value="MARR FAMILY REGULATORY PROTEIN"/>
    <property type="match status" value="1"/>
</dbReference>
<dbReference type="GO" id="GO:0003700">
    <property type="term" value="F:DNA-binding transcription factor activity"/>
    <property type="evidence" value="ECO:0007669"/>
    <property type="project" value="InterPro"/>
</dbReference>
<dbReference type="RefSeq" id="WP_197938671.1">
    <property type="nucleotide sequence ID" value="NZ_AP022870.1"/>
</dbReference>
<dbReference type="PANTHER" id="PTHR33164">
    <property type="entry name" value="TRANSCRIPTIONAL REGULATOR, MARR FAMILY"/>
    <property type="match status" value="1"/>
</dbReference>
<keyword evidence="3" id="KW-1185">Reference proteome</keyword>
<dbReference type="InterPro" id="IPR036390">
    <property type="entry name" value="WH_DNA-bd_sf"/>
</dbReference>
<dbReference type="EMBL" id="AP022870">
    <property type="protein sequence ID" value="BCB78028.1"/>
    <property type="molecule type" value="Genomic_DNA"/>
</dbReference>
<dbReference type="Gene3D" id="1.10.10.10">
    <property type="entry name" value="Winged helix-like DNA-binding domain superfamily/Winged helix DNA-binding domain"/>
    <property type="match status" value="1"/>
</dbReference>
<dbReference type="Proteomes" id="UP000502508">
    <property type="component" value="Chromosome"/>
</dbReference>
<reference evidence="2 3" key="2">
    <citation type="submission" date="2020-03" db="EMBL/GenBank/DDBJ databases">
        <authorList>
            <person name="Ichikawa N."/>
            <person name="Kimura A."/>
            <person name="Kitahashi Y."/>
            <person name="Uohara A."/>
        </authorList>
    </citation>
    <scope>NUCLEOTIDE SEQUENCE [LARGE SCALE GENOMIC DNA]</scope>
    <source>
        <strain evidence="2 3">NBRC 107702</strain>
    </source>
</reference>
<dbReference type="InterPro" id="IPR039422">
    <property type="entry name" value="MarR/SlyA-like"/>
</dbReference>
<protein>
    <recommendedName>
        <fullName evidence="1">HTH marR-type domain-containing protein</fullName>
    </recommendedName>
</protein>
<dbReference type="GO" id="GO:0006950">
    <property type="term" value="P:response to stress"/>
    <property type="evidence" value="ECO:0007669"/>
    <property type="project" value="TreeGrafter"/>
</dbReference>
<evidence type="ECO:0000313" key="3">
    <source>
        <dbReference type="Proteomes" id="UP000502508"/>
    </source>
</evidence>
<feature type="domain" description="HTH marR-type" evidence="1">
    <location>
        <begin position="52"/>
        <end position="96"/>
    </location>
</feature>
<dbReference type="AlphaFoldDB" id="A0A6F8XWB2"/>
<gene>
    <name evidence="2" type="ORF">Pflav_044380</name>
</gene>
<dbReference type="InterPro" id="IPR000835">
    <property type="entry name" value="HTH_MarR-typ"/>
</dbReference>